<dbReference type="AlphaFoldDB" id="A0A453ISU8"/>
<feature type="domain" description="FAD-binding" evidence="5">
    <location>
        <begin position="11"/>
        <end position="77"/>
    </location>
</feature>
<proteinExistence type="inferred from homology"/>
<dbReference type="Gene3D" id="3.50.50.60">
    <property type="entry name" value="FAD/NAD(P)-binding domain"/>
    <property type="match status" value="1"/>
</dbReference>
<dbReference type="SUPFAM" id="SSF51905">
    <property type="entry name" value="FAD/NAD(P)-binding domain"/>
    <property type="match status" value="1"/>
</dbReference>
<evidence type="ECO:0000256" key="4">
    <source>
        <dbReference type="SAM" id="MobiDB-lite"/>
    </source>
</evidence>
<keyword evidence="7" id="KW-1185">Reference proteome</keyword>
<dbReference type="GO" id="GO:0071949">
    <property type="term" value="F:FAD binding"/>
    <property type="evidence" value="ECO:0007669"/>
    <property type="project" value="InterPro"/>
</dbReference>
<keyword evidence="2" id="KW-0503">Monooxygenase</keyword>
<name>A0A453ISU8_AEGTS</name>
<accession>A0A453ISU8</accession>
<sequence>MEEQDEITAEHVVVVGAGPAGLAVALGLHRKGVRSVVLESSPALRASGYAITTWPNAFRALDALGVGHKPTRSGSSTCTSKEDPMRPAASRVTCCSGRWRRSCRRAPSATPPRSSPSTTKTAPPRSSISPTARLSEQRS</sequence>
<dbReference type="EnsemblPlants" id="AET4Gv20663000.6">
    <property type="protein sequence ID" value="AET4Gv20663000.6"/>
    <property type="gene ID" value="AET4Gv20663000"/>
</dbReference>
<dbReference type="InterPro" id="IPR036188">
    <property type="entry name" value="FAD/NAD-bd_sf"/>
</dbReference>
<protein>
    <recommendedName>
        <fullName evidence="5">FAD-binding domain-containing protein</fullName>
    </recommendedName>
</protein>
<organism evidence="6 7">
    <name type="scientific">Aegilops tauschii subsp. strangulata</name>
    <name type="common">Goatgrass</name>
    <dbReference type="NCBI Taxonomy" id="200361"/>
    <lineage>
        <taxon>Eukaryota</taxon>
        <taxon>Viridiplantae</taxon>
        <taxon>Streptophyta</taxon>
        <taxon>Embryophyta</taxon>
        <taxon>Tracheophyta</taxon>
        <taxon>Spermatophyta</taxon>
        <taxon>Magnoliopsida</taxon>
        <taxon>Liliopsida</taxon>
        <taxon>Poales</taxon>
        <taxon>Poaceae</taxon>
        <taxon>BOP clade</taxon>
        <taxon>Pooideae</taxon>
        <taxon>Triticodae</taxon>
        <taxon>Triticeae</taxon>
        <taxon>Triticinae</taxon>
        <taxon>Aegilops</taxon>
    </lineage>
</organism>
<reference evidence="7" key="2">
    <citation type="journal article" date="2017" name="Nat. Plants">
        <title>The Aegilops tauschii genome reveals multiple impacts of transposons.</title>
        <authorList>
            <person name="Zhao G."/>
            <person name="Zou C."/>
            <person name="Li K."/>
            <person name="Wang K."/>
            <person name="Li T."/>
            <person name="Gao L."/>
            <person name="Zhang X."/>
            <person name="Wang H."/>
            <person name="Yang Z."/>
            <person name="Liu X."/>
            <person name="Jiang W."/>
            <person name="Mao L."/>
            <person name="Kong X."/>
            <person name="Jiao Y."/>
            <person name="Jia J."/>
        </authorList>
    </citation>
    <scope>NUCLEOTIDE SEQUENCE [LARGE SCALE GENOMIC DNA]</scope>
    <source>
        <strain evidence="7">cv. AL8/78</strain>
    </source>
</reference>
<reference evidence="6" key="5">
    <citation type="journal article" date="2021" name="G3 (Bethesda)">
        <title>Aegilops tauschii genome assembly Aet v5.0 features greater sequence contiguity and improved annotation.</title>
        <authorList>
            <person name="Wang L."/>
            <person name="Zhu T."/>
            <person name="Rodriguez J.C."/>
            <person name="Deal K.R."/>
            <person name="Dubcovsky J."/>
            <person name="McGuire P.E."/>
            <person name="Lux T."/>
            <person name="Spannagl M."/>
            <person name="Mayer K.F.X."/>
            <person name="Baldrich P."/>
            <person name="Meyers B.C."/>
            <person name="Huo N."/>
            <person name="Gu Y.Q."/>
            <person name="Zhou H."/>
            <person name="Devos K.M."/>
            <person name="Bennetzen J.L."/>
            <person name="Unver T."/>
            <person name="Budak H."/>
            <person name="Gulick P.J."/>
            <person name="Galiba G."/>
            <person name="Kalapos B."/>
            <person name="Nelson D.R."/>
            <person name="Li P."/>
            <person name="You F.M."/>
            <person name="Luo M.C."/>
            <person name="Dvorak J."/>
        </authorList>
    </citation>
    <scope>NUCLEOTIDE SEQUENCE [LARGE SCALE GENOMIC DNA]</scope>
    <source>
        <strain evidence="6">cv. AL8/78</strain>
    </source>
</reference>
<dbReference type="Pfam" id="PF01494">
    <property type="entry name" value="FAD_binding_3"/>
    <property type="match status" value="1"/>
</dbReference>
<evidence type="ECO:0000256" key="3">
    <source>
        <dbReference type="ARBA" id="ARBA00024018"/>
    </source>
</evidence>
<evidence type="ECO:0000313" key="7">
    <source>
        <dbReference type="Proteomes" id="UP000015105"/>
    </source>
</evidence>
<dbReference type="PANTHER" id="PTHR45934:SF28">
    <property type="entry name" value="OS03G0153100 PROTEIN"/>
    <property type="match status" value="1"/>
</dbReference>
<dbReference type="InterPro" id="IPR044560">
    <property type="entry name" value="MOase"/>
</dbReference>
<dbReference type="InterPro" id="IPR002938">
    <property type="entry name" value="FAD-bd"/>
</dbReference>
<evidence type="ECO:0000256" key="1">
    <source>
        <dbReference type="ARBA" id="ARBA00023002"/>
    </source>
</evidence>
<evidence type="ECO:0000256" key="2">
    <source>
        <dbReference type="ARBA" id="ARBA00023033"/>
    </source>
</evidence>
<reference evidence="6" key="4">
    <citation type="submission" date="2019-03" db="UniProtKB">
        <authorList>
            <consortium name="EnsemblPlants"/>
        </authorList>
    </citation>
    <scope>IDENTIFICATION</scope>
</reference>
<feature type="region of interest" description="Disordered" evidence="4">
    <location>
        <begin position="66"/>
        <end position="139"/>
    </location>
</feature>
<dbReference type="Gramene" id="AET4Gv20663000.6">
    <property type="protein sequence ID" value="AET4Gv20663000.6"/>
    <property type="gene ID" value="AET4Gv20663000"/>
</dbReference>
<evidence type="ECO:0000259" key="5">
    <source>
        <dbReference type="Pfam" id="PF01494"/>
    </source>
</evidence>
<comment type="similarity">
    <text evidence="3">Belongs to the 3-hydroxybenzoate 6-hydroxylase family.</text>
</comment>
<reference evidence="7" key="1">
    <citation type="journal article" date="2014" name="Science">
        <title>Ancient hybridizations among the ancestral genomes of bread wheat.</title>
        <authorList>
            <consortium name="International Wheat Genome Sequencing Consortium,"/>
            <person name="Marcussen T."/>
            <person name="Sandve S.R."/>
            <person name="Heier L."/>
            <person name="Spannagl M."/>
            <person name="Pfeifer M."/>
            <person name="Jakobsen K.S."/>
            <person name="Wulff B.B."/>
            <person name="Steuernagel B."/>
            <person name="Mayer K.F."/>
            <person name="Olsen O.A."/>
        </authorList>
    </citation>
    <scope>NUCLEOTIDE SEQUENCE [LARGE SCALE GENOMIC DNA]</scope>
    <source>
        <strain evidence="7">cv. AL8/78</strain>
    </source>
</reference>
<feature type="compositionally biased region" description="Low complexity" evidence="4">
    <location>
        <begin position="115"/>
        <end position="127"/>
    </location>
</feature>
<feature type="compositionally biased region" description="Polar residues" evidence="4">
    <location>
        <begin position="128"/>
        <end position="139"/>
    </location>
</feature>
<dbReference type="PANTHER" id="PTHR45934">
    <property type="entry name" value="FAD/NAD(P)-BINDING OXIDOREDUCTASE FAMILY PROTEIN"/>
    <property type="match status" value="1"/>
</dbReference>
<evidence type="ECO:0000313" key="6">
    <source>
        <dbReference type="EnsemblPlants" id="AET4Gv20663000.6"/>
    </source>
</evidence>
<keyword evidence="1" id="KW-0560">Oxidoreductase</keyword>
<reference evidence="6" key="3">
    <citation type="journal article" date="2017" name="Nature">
        <title>Genome sequence of the progenitor of the wheat D genome Aegilops tauschii.</title>
        <authorList>
            <person name="Luo M.C."/>
            <person name="Gu Y.Q."/>
            <person name="Puiu D."/>
            <person name="Wang H."/>
            <person name="Twardziok S.O."/>
            <person name="Deal K.R."/>
            <person name="Huo N."/>
            <person name="Zhu T."/>
            <person name="Wang L."/>
            <person name="Wang Y."/>
            <person name="McGuire P.E."/>
            <person name="Liu S."/>
            <person name="Long H."/>
            <person name="Ramasamy R.K."/>
            <person name="Rodriguez J.C."/>
            <person name="Van S.L."/>
            <person name="Yuan L."/>
            <person name="Wang Z."/>
            <person name="Xia Z."/>
            <person name="Xiao L."/>
            <person name="Anderson O.D."/>
            <person name="Ouyang S."/>
            <person name="Liang Y."/>
            <person name="Zimin A.V."/>
            <person name="Pertea G."/>
            <person name="Qi P."/>
            <person name="Bennetzen J.L."/>
            <person name="Dai X."/>
            <person name="Dawson M.W."/>
            <person name="Muller H.G."/>
            <person name="Kugler K."/>
            <person name="Rivarola-Duarte L."/>
            <person name="Spannagl M."/>
            <person name="Mayer K.F.X."/>
            <person name="Lu F.H."/>
            <person name="Bevan M.W."/>
            <person name="Leroy P."/>
            <person name="Li P."/>
            <person name="You F.M."/>
            <person name="Sun Q."/>
            <person name="Liu Z."/>
            <person name="Lyons E."/>
            <person name="Wicker T."/>
            <person name="Salzberg S.L."/>
            <person name="Devos K.M."/>
            <person name="Dvorak J."/>
        </authorList>
    </citation>
    <scope>NUCLEOTIDE SEQUENCE [LARGE SCALE GENOMIC DNA]</scope>
    <source>
        <strain evidence="6">cv. AL8/78</strain>
    </source>
</reference>
<dbReference type="Proteomes" id="UP000015105">
    <property type="component" value="Chromosome 4D"/>
</dbReference>
<dbReference type="GO" id="GO:0004497">
    <property type="term" value="F:monooxygenase activity"/>
    <property type="evidence" value="ECO:0007669"/>
    <property type="project" value="UniProtKB-KW"/>
</dbReference>